<evidence type="ECO:0000256" key="1">
    <source>
        <dbReference type="ARBA" id="ARBA00006479"/>
    </source>
</evidence>
<dbReference type="PANTHER" id="PTHR18964:SF173">
    <property type="entry name" value="GLUCOKINASE"/>
    <property type="match status" value="1"/>
</dbReference>
<dbReference type="Pfam" id="PF00480">
    <property type="entry name" value="ROK"/>
    <property type="match status" value="1"/>
</dbReference>
<dbReference type="InterPro" id="IPR043129">
    <property type="entry name" value="ATPase_NBD"/>
</dbReference>
<dbReference type="Gene3D" id="3.30.420.40">
    <property type="match status" value="2"/>
</dbReference>
<name>A0A6G6WLV1_9ACTN</name>
<accession>A0A6G6WLV1</accession>
<dbReference type="Proteomes" id="UP000502996">
    <property type="component" value="Chromosome"/>
</dbReference>
<dbReference type="InterPro" id="IPR049874">
    <property type="entry name" value="ROK_cs"/>
</dbReference>
<dbReference type="AlphaFoldDB" id="A0A6G6WLV1"/>
<dbReference type="KEGG" id="nano:G5V58_20745"/>
<dbReference type="PROSITE" id="PS01125">
    <property type="entry name" value="ROK"/>
    <property type="match status" value="1"/>
</dbReference>
<gene>
    <name evidence="2" type="ORF">G5V58_20745</name>
</gene>
<protein>
    <submittedName>
        <fullName evidence="2">ROK family protein</fullName>
    </submittedName>
</protein>
<reference evidence="2 3" key="1">
    <citation type="submission" date="2020-02" db="EMBL/GenBank/DDBJ databases">
        <title>Full genome sequence of Nocardioides sp. R-3366.</title>
        <authorList>
            <person name="Im W.-T."/>
        </authorList>
    </citation>
    <scope>NUCLEOTIDE SEQUENCE [LARGE SCALE GENOMIC DNA]</scope>
    <source>
        <strain evidence="2 3">R-3366</strain>
    </source>
</reference>
<dbReference type="SUPFAM" id="SSF53067">
    <property type="entry name" value="Actin-like ATPase domain"/>
    <property type="match status" value="1"/>
</dbReference>
<evidence type="ECO:0000313" key="3">
    <source>
        <dbReference type="Proteomes" id="UP000502996"/>
    </source>
</evidence>
<sequence>MTVAQRLDSLLAAGMIVEGQTGEATGGRRRRSLVFNSAQSWVLAAAVDTTHTRIAVTDLHGRVLAETELDVPVERGPSEVLDRIATAMDTLLRKHDLTPEDLCGAGLSLPGPVDPESGRPSQPPILPGWDAYPVAEHLQATLPGVPVLTANDADAAALGEYAAGGSDTRSLVLVKVSTGIGTGIVIDGHSYTGADGGAGDIGHVRVSPRSEARCQCGMQGCLAAVASGRAVAAELTALGIPAASAREVRELLRAGNADAARLTQQAGRRIGEVMATVVCLLNPEVVLIGGGLASAPLVAGIRETLYRLALPRATRHLDLRLGTLGEDAAVVGLARLVVDHEFAPAAVNAKLRG</sequence>
<evidence type="ECO:0000313" key="2">
    <source>
        <dbReference type="EMBL" id="QIG46127.1"/>
    </source>
</evidence>
<dbReference type="InterPro" id="IPR000600">
    <property type="entry name" value="ROK"/>
</dbReference>
<dbReference type="EMBL" id="CP049257">
    <property type="protein sequence ID" value="QIG46127.1"/>
    <property type="molecule type" value="Genomic_DNA"/>
</dbReference>
<organism evidence="2 3">
    <name type="scientific">Nocardioides anomalus</name>
    <dbReference type="NCBI Taxonomy" id="2712223"/>
    <lineage>
        <taxon>Bacteria</taxon>
        <taxon>Bacillati</taxon>
        <taxon>Actinomycetota</taxon>
        <taxon>Actinomycetes</taxon>
        <taxon>Propionibacteriales</taxon>
        <taxon>Nocardioidaceae</taxon>
        <taxon>Nocardioides</taxon>
    </lineage>
</organism>
<comment type="similarity">
    <text evidence="1">Belongs to the ROK (NagC/XylR) family.</text>
</comment>
<proteinExistence type="inferred from homology"/>
<dbReference type="PANTHER" id="PTHR18964">
    <property type="entry name" value="ROK (REPRESSOR, ORF, KINASE) FAMILY"/>
    <property type="match status" value="1"/>
</dbReference>
<keyword evidence="3" id="KW-1185">Reference proteome</keyword>